<dbReference type="RefSeq" id="WP_070393202.1">
    <property type="nucleotide sequence ID" value="NZ_CP017599.1"/>
</dbReference>
<dbReference type="KEGG" id="mpro:BJP34_16020"/>
<dbReference type="AlphaFoldDB" id="A0A1D8TSX8"/>
<name>A0A1D8TSX8_9CYAN</name>
<feature type="compositionally biased region" description="Low complexity" evidence="1">
    <location>
        <begin position="487"/>
        <end position="498"/>
    </location>
</feature>
<feature type="region of interest" description="Disordered" evidence="1">
    <location>
        <begin position="487"/>
        <end position="509"/>
    </location>
</feature>
<proteinExistence type="predicted"/>
<sequence>MNALQLPQLQFQLQPGSTLVLQMSFKSWMKEAILLRPTLDDWVVDGDLVLSACQILDPPYIYLFSGNNGTETITISIPGDVLPGQRLKTWLRFPGIQEEAIPIDVEIIPIVEPESQVVEFPFAVTFPVYEEANSGFSHTFNAGTAGIFGLISGIIDLDKMPSRWLVAELLIVIAQTGEEYAKTLPGSRLLEQLKQTVFYKNGTIALTSAQLPSWISESLMIANTILGGSSQTPGTQRLLYIWERWLLSLVGTDVEAEEVGQQIFVPPFLAEAVVDKLGMDAERWFGSLLLGLSVLSPRIGKILAAIAELATPTPVADAKAAGAGYTLATALPGLNFLPARWLVLELLVVLAQIGNEYAGSETGKQLSDRLSRTRFFKNGVVALASAKVPRWLQISQSTATAFANSIGAVTGMGGMLIFWELWLWSLLPDNSNIQNSVPNNSAREALSAELGMNGDRWFEAIILGLAVMSPRIAAILEAIANLAPEPVTRPSTPPTSVEDVIGESKSIGR</sequence>
<dbReference type="OrthoDB" id="444441at2"/>
<reference evidence="3" key="1">
    <citation type="submission" date="2016-10" db="EMBL/GenBank/DDBJ databases">
        <title>Comparative genomics uncovers the prolific and rare metabolic potential of the cyanobacterial genus Moorea.</title>
        <authorList>
            <person name="Leao T."/>
            <person name="Castelao G."/>
            <person name="Korobeynikov A."/>
            <person name="Monroe E.A."/>
            <person name="Podell S."/>
            <person name="Glukhov E."/>
            <person name="Allen E."/>
            <person name="Gerwick W.H."/>
            <person name="Gerwick L."/>
        </authorList>
    </citation>
    <scope>NUCLEOTIDE SEQUENCE [LARGE SCALE GENOMIC DNA]</scope>
    <source>
        <strain evidence="3">PAL-8-15-08-1</strain>
    </source>
</reference>
<organism evidence="2 3">
    <name type="scientific">Moorena producens PAL-8-15-08-1</name>
    <dbReference type="NCBI Taxonomy" id="1458985"/>
    <lineage>
        <taxon>Bacteria</taxon>
        <taxon>Bacillati</taxon>
        <taxon>Cyanobacteriota</taxon>
        <taxon>Cyanophyceae</taxon>
        <taxon>Coleofasciculales</taxon>
        <taxon>Coleofasciculaceae</taxon>
        <taxon>Moorena</taxon>
    </lineage>
</organism>
<evidence type="ECO:0000313" key="2">
    <source>
        <dbReference type="EMBL" id="AOX00749.1"/>
    </source>
</evidence>
<dbReference type="Proteomes" id="UP000177870">
    <property type="component" value="Chromosome"/>
</dbReference>
<evidence type="ECO:0000256" key="1">
    <source>
        <dbReference type="SAM" id="MobiDB-lite"/>
    </source>
</evidence>
<evidence type="ECO:0000313" key="3">
    <source>
        <dbReference type="Proteomes" id="UP000177870"/>
    </source>
</evidence>
<dbReference type="EMBL" id="CP017599">
    <property type="protein sequence ID" value="AOX00749.1"/>
    <property type="molecule type" value="Genomic_DNA"/>
</dbReference>
<protein>
    <submittedName>
        <fullName evidence="2">Uncharacterized protein</fullName>
    </submittedName>
</protein>
<accession>A0A1D8TSX8</accession>
<gene>
    <name evidence="2" type="ORF">BJP34_16020</name>
</gene>